<accession>A0A517SUM5</accession>
<name>A0A517SUM5_9BACT</name>
<keyword evidence="3" id="KW-1185">Reference proteome</keyword>
<dbReference type="Proteomes" id="UP000315003">
    <property type="component" value="Chromosome"/>
</dbReference>
<proteinExistence type="predicted"/>
<dbReference type="AlphaFoldDB" id="A0A517SUM5"/>
<dbReference type="EMBL" id="CP036272">
    <property type="protein sequence ID" value="QDT59829.1"/>
    <property type="molecule type" value="Genomic_DNA"/>
</dbReference>
<protein>
    <submittedName>
        <fullName evidence="2">Uncharacterized protein</fullName>
    </submittedName>
</protein>
<gene>
    <name evidence="2" type="ORF">SV7mr_23410</name>
</gene>
<evidence type="ECO:0000256" key="1">
    <source>
        <dbReference type="SAM" id="MobiDB-lite"/>
    </source>
</evidence>
<evidence type="ECO:0000313" key="3">
    <source>
        <dbReference type="Proteomes" id="UP000315003"/>
    </source>
</evidence>
<feature type="region of interest" description="Disordered" evidence="1">
    <location>
        <begin position="89"/>
        <end position="109"/>
    </location>
</feature>
<reference evidence="2 3" key="1">
    <citation type="submission" date="2019-02" db="EMBL/GenBank/DDBJ databases">
        <title>Deep-cultivation of Planctomycetes and their phenomic and genomic characterization uncovers novel biology.</title>
        <authorList>
            <person name="Wiegand S."/>
            <person name="Jogler M."/>
            <person name="Boedeker C."/>
            <person name="Pinto D."/>
            <person name="Vollmers J."/>
            <person name="Rivas-Marin E."/>
            <person name="Kohn T."/>
            <person name="Peeters S.H."/>
            <person name="Heuer A."/>
            <person name="Rast P."/>
            <person name="Oberbeckmann S."/>
            <person name="Bunk B."/>
            <person name="Jeske O."/>
            <person name="Meyerdierks A."/>
            <person name="Storesund J.E."/>
            <person name="Kallscheuer N."/>
            <person name="Luecker S."/>
            <person name="Lage O.M."/>
            <person name="Pohl T."/>
            <person name="Merkel B.J."/>
            <person name="Hornburger P."/>
            <person name="Mueller R.-W."/>
            <person name="Bruemmer F."/>
            <person name="Labrenz M."/>
            <person name="Spormann A.M."/>
            <person name="Op den Camp H."/>
            <person name="Overmann J."/>
            <person name="Amann R."/>
            <person name="Jetten M.S.M."/>
            <person name="Mascher T."/>
            <person name="Medema M.H."/>
            <person name="Devos D.P."/>
            <person name="Kaster A.-K."/>
            <person name="Ovreas L."/>
            <person name="Rohde M."/>
            <person name="Galperin M.Y."/>
            <person name="Jogler C."/>
        </authorList>
    </citation>
    <scope>NUCLEOTIDE SEQUENCE [LARGE SCALE GENOMIC DNA]</scope>
    <source>
        <strain evidence="2 3">SV_7m_r</strain>
    </source>
</reference>
<evidence type="ECO:0000313" key="2">
    <source>
        <dbReference type="EMBL" id="QDT59829.1"/>
    </source>
</evidence>
<organism evidence="2 3">
    <name type="scientific">Stieleria bergensis</name>
    <dbReference type="NCBI Taxonomy" id="2528025"/>
    <lineage>
        <taxon>Bacteria</taxon>
        <taxon>Pseudomonadati</taxon>
        <taxon>Planctomycetota</taxon>
        <taxon>Planctomycetia</taxon>
        <taxon>Pirellulales</taxon>
        <taxon>Pirellulaceae</taxon>
        <taxon>Stieleria</taxon>
    </lineage>
</organism>
<sequence length="159" mass="18362">MSVPDSGPRTLCCLFDERYPTQRTDDWFSSSIIAHAVLRCKQWLRLVLRRLGIRANTRSGKEYLARTDETHHDILLVLNRVSVENGDRTVDRDAKQRCNQGRQEPRSDRNQCALNRDRFVPSKPYRSGSAEALQGTQQSPCVCYRLATKHERTSDRSIQ</sequence>